<reference evidence="1" key="1">
    <citation type="journal article" date="2020" name="mSystems">
        <title>Genome- and Community-Level Interaction Insights into Carbon Utilization and Element Cycling Functions of Hydrothermarchaeota in Hydrothermal Sediment.</title>
        <authorList>
            <person name="Zhou Z."/>
            <person name="Liu Y."/>
            <person name="Xu W."/>
            <person name="Pan J."/>
            <person name="Luo Z.H."/>
            <person name="Li M."/>
        </authorList>
    </citation>
    <scope>NUCLEOTIDE SEQUENCE [LARGE SCALE GENOMIC DNA]</scope>
    <source>
        <strain evidence="1">SpSt-961</strain>
    </source>
</reference>
<dbReference type="Gene3D" id="2.60.40.4070">
    <property type="match status" value="1"/>
</dbReference>
<dbReference type="NCBIfam" id="TIGR04183">
    <property type="entry name" value="Por_Secre_tail"/>
    <property type="match status" value="1"/>
</dbReference>
<gene>
    <name evidence="1" type="ORF">ENX68_03430</name>
</gene>
<name>A0A7V3RHA3_UNCW3</name>
<protein>
    <submittedName>
        <fullName evidence="1">T9SS type A sorting domain-containing protein</fullName>
    </submittedName>
</protein>
<organism evidence="1">
    <name type="scientific">candidate division WOR-3 bacterium</name>
    <dbReference type="NCBI Taxonomy" id="2052148"/>
    <lineage>
        <taxon>Bacteria</taxon>
        <taxon>Bacteria division WOR-3</taxon>
    </lineage>
</organism>
<dbReference type="SUPFAM" id="SSF50939">
    <property type="entry name" value="Sialidases"/>
    <property type="match status" value="1"/>
</dbReference>
<dbReference type="InterPro" id="IPR036278">
    <property type="entry name" value="Sialidase_sf"/>
</dbReference>
<sequence length="501" mass="56654">MNKFMSILLLGTSTMLAQNIHICVDSSANSYTLWTQMHECISFNQNVDMILITNRNFLVSNELDASFIPGDLSYINTELVYQQEFGPARYPTAFAGANNLYLSFPYLALGGWRGMAAIRGSWSGGMYPPISLSDSTSAHKVIGKQFPNGRVLFIGLTTNNSIIYQTWDSTLTVFIDSGTIATDAYYWGYDINGGRAYVFYWDTILHYQTTTDGVNWSPQYNWTIPLPGSVTVNFTQMALTDNGKPRLVFDAYDQTDSTYRIYVSHTSGEPPALITVSDTICFYPTIATGGNYCAVLYSRSRNNQFGLPSNWWDFYIAWSQDTGITWTQPVNCTQFLPYNPGLPQLAKRIDTQRMRAYYVYLAHIHNNEDPYWTILFGNPPQSRIYLGCASLSEIEEKQIPHFALQIPHLAVYPNPFNRKTEIRFTIHDPGYRIHDINLKIYDVSGRIVKSFNLESCIMYHESVISWDGTDDSGRRLPPGVYFVCLKNGSLSAIGKIIKLGG</sequence>
<comment type="caution">
    <text evidence="1">The sequence shown here is derived from an EMBL/GenBank/DDBJ whole genome shotgun (WGS) entry which is preliminary data.</text>
</comment>
<accession>A0A7V3RHA3</accession>
<dbReference type="InterPro" id="IPR026444">
    <property type="entry name" value="Secre_tail"/>
</dbReference>
<dbReference type="AlphaFoldDB" id="A0A7V3RHA3"/>
<evidence type="ECO:0000313" key="1">
    <source>
        <dbReference type="EMBL" id="HGE78036.1"/>
    </source>
</evidence>
<proteinExistence type="predicted"/>
<dbReference type="EMBL" id="DTOZ01000083">
    <property type="protein sequence ID" value="HGE78036.1"/>
    <property type="molecule type" value="Genomic_DNA"/>
</dbReference>